<dbReference type="Proteomes" id="UP000605361">
    <property type="component" value="Unassembled WGS sequence"/>
</dbReference>
<dbReference type="EMBL" id="JADOGI010000152">
    <property type="protein sequence ID" value="MBF8191254.1"/>
    <property type="molecule type" value="Genomic_DNA"/>
</dbReference>
<comment type="caution">
    <text evidence="2">The sequence shown here is derived from an EMBL/GenBank/DDBJ whole genome shotgun (WGS) entry which is preliminary data.</text>
</comment>
<evidence type="ECO:0000259" key="1">
    <source>
        <dbReference type="SMART" id="SM00382"/>
    </source>
</evidence>
<dbReference type="AlphaFoldDB" id="A0A931F0V1"/>
<dbReference type="Pfam" id="PF07728">
    <property type="entry name" value="AAA_5"/>
    <property type="match status" value="1"/>
</dbReference>
<proteinExistence type="predicted"/>
<gene>
    <name evidence="2" type="ORF">ITP53_37250</name>
</gene>
<dbReference type="InterPro" id="IPR027417">
    <property type="entry name" value="P-loop_NTPase"/>
</dbReference>
<dbReference type="GO" id="GO:0005524">
    <property type="term" value="F:ATP binding"/>
    <property type="evidence" value="ECO:0007669"/>
    <property type="project" value="InterPro"/>
</dbReference>
<name>A0A931F0V1_9ACTN</name>
<dbReference type="RefSeq" id="WP_195900162.1">
    <property type="nucleotide sequence ID" value="NZ_JADOGI010000152.1"/>
</dbReference>
<dbReference type="InterPro" id="IPR011704">
    <property type="entry name" value="ATPase_dyneun-rel_AAA"/>
</dbReference>
<dbReference type="SUPFAM" id="SSF52540">
    <property type="entry name" value="P-loop containing nucleoside triphosphate hydrolases"/>
    <property type="match status" value="1"/>
</dbReference>
<dbReference type="InterPro" id="IPR003593">
    <property type="entry name" value="AAA+_ATPase"/>
</dbReference>
<accession>A0A931F0V1</accession>
<dbReference type="SMART" id="SM00382">
    <property type="entry name" value="AAA"/>
    <property type="match status" value="1"/>
</dbReference>
<dbReference type="GO" id="GO:0016887">
    <property type="term" value="F:ATP hydrolysis activity"/>
    <property type="evidence" value="ECO:0007669"/>
    <property type="project" value="InterPro"/>
</dbReference>
<dbReference type="CDD" id="cd00009">
    <property type="entry name" value="AAA"/>
    <property type="match status" value="1"/>
</dbReference>
<sequence>MADWHIYTGVPGAISDIAQLPPPPKWRDFRGGPLVARPLPHLDQELDHQAVSYRPDPPAVEQINAALYLRRPLLVTGRPGTGKSTLAYAVARELGMGPVLYWPITSRSTLRDGLYQYDPLTRLAAASRTGDDDTEDIGRYIRLGPLGTALLPYEHPRVLLIDEIDKSDIDLPNDLLTVFEKGEYEVVELSRGGRGSSMVTSADNQQVPVADGIVQCRAFPLVIMTSNREREFPPAFLRRCIQLELREPDAAKLRQIIDAHMAELAGQSDDLIQLFLTRKGQGQLATDQLLHAVYLTNEAAKKGSVDRLSLAERIMPFLSGGPPDDL</sequence>
<feature type="domain" description="AAA+ ATPase" evidence="1">
    <location>
        <begin position="69"/>
        <end position="249"/>
    </location>
</feature>
<protein>
    <submittedName>
        <fullName evidence="2">AAA family ATPase</fullName>
    </submittedName>
</protein>
<organism evidence="2 3">
    <name type="scientific">Nonomuraea cypriaca</name>
    <dbReference type="NCBI Taxonomy" id="1187855"/>
    <lineage>
        <taxon>Bacteria</taxon>
        <taxon>Bacillati</taxon>
        <taxon>Actinomycetota</taxon>
        <taxon>Actinomycetes</taxon>
        <taxon>Streptosporangiales</taxon>
        <taxon>Streptosporangiaceae</taxon>
        <taxon>Nonomuraea</taxon>
    </lineage>
</organism>
<dbReference type="Gene3D" id="3.40.50.300">
    <property type="entry name" value="P-loop containing nucleotide triphosphate hydrolases"/>
    <property type="match status" value="1"/>
</dbReference>
<keyword evidence="3" id="KW-1185">Reference proteome</keyword>
<evidence type="ECO:0000313" key="2">
    <source>
        <dbReference type="EMBL" id="MBF8191254.1"/>
    </source>
</evidence>
<evidence type="ECO:0000313" key="3">
    <source>
        <dbReference type="Proteomes" id="UP000605361"/>
    </source>
</evidence>
<reference evidence="2" key="1">
    <citation type="submission" date="2020-11" db="EMBL/GenBank/DDBJ databases">
        <title>Whole-genome analyses of Nonomuraea sp. K274.</title>
        <authorList>
            <person name="Veyisoglu A."/>
        </authorList>
    </citation>
    <scope>NUCLEOTIDE SEQUENCE</scope>
    <source>
        <strain evidence="2">K274</strain>
    </source>
</reference>